<name>A0ABQ1J644_9PROT</name>
<proteinExistence type="predicted"/>
<dbReference type="PANTHER" id="PTHR46558">
    <property type="entry name" value="TRACRIPTIONAL REGULATORY PROTEIN-RELATED-RELATED"/>
    <property type="match status" value="1"/>
</dbReference>
<dbReference type="RefSeq" id="WP_188582604.1">
    <property type="nucleotide sequence ID" value="NZ_BMDZ01000099.1"/>
</dbReference>
<keyword evidence="4" id="KW-1185">Reference proteome</keyword>
<dbReference type="Pfam" id="PF13560">
    <property type="entry name" value="HTH_31"/>
    <property type="match status" value="1"/>
</dbReference>
<dbReference type="InterPro" id="IPR001387">
    <property type="entry name" value="Cro/C1-type_HTH"/>
</dbReference>
<reference evidence="4" key="1">
    <citation type="journal article" date="2019" name="Int. J. Syst. Evol. Microbiol.">
        <title>The Global Catalogue of Microorganisms (GCM) 10K type strain sequencing project: providing services to taxonomists for standard genome sequencing and annotation.</title>
        <authorList>
            <consortium name="The Broad Institute Genomics Platform"/>
            <consortium name="The Broad Institute Genome Sequencing Center for Infectious Disease"/>
            <person name="Wu L."/>
            <person name="Ma J."/>
        </authorList>
    </citation>
    <scope>NUCLEOTIDE SEQUENCE [LARGE SCALE GENOMIC DNA]</scope>
    <source>
        <strain evidence="4">CGMCC 1.10188</strain>
    </source>
</reference>
<gene>
    <name evidence="3" type="ORF">GCM10011505_47100</name>
</gene>
<dbReference type="SUPFAM" id="SSF47413">
    <property type="entry name" value="lambda repressor-like DNA-binding domains"/>
    <property type="match status" value="1"/>
</dbReference>
<dbReference type="InterPro" id="IPR010982">
    <property type="entry name" value="Lambda_DNA-bd_dom_sf"/>
</dbReference>
<dbReference type="Proteomes" id="UP000603352">
    <property type="component" value="Unassembled WGS sequence"/>
</dbReference>
<dbReference type="PANTHER" id="PTHR46558:SF4">
    <property type="entry name" value="DNA-BIDING PHAGE PROTEIN"/>
    <property type="match status" value="1"/>
</dbReference>
<feature type="domain" description="HTH cro/C1-type" evidence="2">
    <location>
        <begin position="8"/>
        <end position="66"/>
    </location>
</feature>
<evidence type="ECO:0000313" key="3">
    <source>
        <dbReference type="EMBL" id="GGB60997.1"/>
    </source>
</evidence>
<protein>
    <submittedName>
        <fullName evidence="3">Transcriptional regulator</fullName>
    </submittedName>
</protein>
<dbReference type="CDD" id="cd00093">
    <property type="entry name" value="HTH_XRE"/>
    <property type="match status" value="1"/>
</dbReference>
<evidence type="ECO:0000313" key="4">
    <source>
        <dbReference type="Proteomes" id="UP000603352"/>
    </source>
</evidence>
<evidence type="ECO:0000256" key="1">
    <source>
        <dbReference type="ARBA" id="ARBA00023125"/>
    </source>
</evidence>
<dbReference type="Gene3D" id="1.10.260.40">
    <property type="entry name" value="lambda repressor-like DNA-binding domains"/>
    <property type="match status" value="1"/>
</dbReference>
<keyword evidence="1" id="KW-0238">DNA-binding</keyword>
<comment type="caution">
    <text evidence="3">The sequence shown here is derived from an EMBL/GenBank/DDBJ whole genome shotgun (WGS) entry which is preliminary data.</text>
</comment>
<accession>A0ABQ1J644</accession>
<dbReference type="SMART" id="SM00530">
    <property type="entry name" value="HTH_XRE"/>
    <property type="match status" value="1"/>
</dbReference>
<organism evidence="3 4">
    <name type="scientific">Tistrella bauzanensis</name>
    <dbReference type="NCBI Taxonomy" id="657419"/>
    <lineage>
        <taxon>Bacteria</taxon>
        <taxon>Pseudomonadati</taxon>
        <taxon>Pseudomonadota</taxon>
        <taxon>Alphaproteobacteria</taxon>
        <taxon>Geminicoccales</taxon>
        <taxon>Geminicoccaceae</taxon>
        <taxon>Tistrella</taxon>
    </lineage>
</organism>
<evidence type="ECO:0000259" key="2">
    <source>
        <dbReference type="PROSITE" id="PS50943"/>
    </source>
</evidence>
<dbReference type="PROSITE" id="PS50943">
    <property type="entry name" value="HTH_CROC1"/>
    <property type="match status" value="1"/>
</dbReference>
<dbReference type="EMBL" id="BMDZ01000099">
    <property type="protein sequence ID" value="GGB60997.1"/>
    <property type="molecule type" value="Genomic_DNA"/>
</dbReference>
<sequence>MTPFGERLRQLRARRGISQKQMAHDLQISNAYLSALEHGRRGAPTRSLLIQICAYFNIIWDEAEELERLAALSHPKVTVDTGGLSPRATRLANLIADRIARFDDATLDRLLAIIDSVPGSRPERS</sequence>